<reference evidence="1 2" key="1">
    <citation type="submission" date="2017-10" db="EMBL/GenBank/DDBJ databases">
        <title>Analysis of the genome sequences of Rhizobium populations associated to common bean (phaseolus vulgaris).</title>
        <authorList>
            <person name="Bustos P."/>
            <person name="Santamaria R.I."/>
            <person name="Miranda-Sanchez F."/>
            <person name="Perez-Carrascal O."/>
            <person name="Juarez S."/>
            <person name="Lozano L."/>
            <person name="Martinez-Flores I."/>
            <person name="Vinuesa P."/>
            <person name="Martinez-Romero E."/>
            <person name="Cevallos M.A."/>
            <person name="Romero D."/>
            <person name="Davila G."/>
            <person name="Gonzalez V."/>
        </authorList>
    </citation>
    <scope>NUCLEOTIDE SEQUENCE [LARGE SCALE GENOMIC DNA]</scope>
    <source>
        <strain evidence="1 2">NXT3</strain>
        <plasmid evidence="2">Plasmid psfrenxt3a</plasmid>
    </source>
</reference>
<gene>
    <name evidence="1" type="ORF">NXT3_PA00019</name>
</gene>
<name>A0A2L0HA10_RHIFR</name>
<dbReference type="RefSeq" id="WP_104840059.1">
    <property type="nucleotide sequence ID" value="NZ_CP024308.1"/>
</dbReference>
<proteinExistence type="predicted"/>
<dbReference type="InterPro" id="IPR046905">
    <property type="entry name" value="ABC-3C_MC1"/>
</dbReference>
<sequence length="210" mass="23238">MLMSLMCEAARAIGATVRDAIPQLSGSRFNAEVLSEAIAGETLGRRETELPNKVGAVMLDDIPVLVGVIDGTAVKANVDPQVRRYRNQATIARSWLGTDAPNLQLFLTGPIGALRDPAWRQLAAEIEADDRTCRKLVWLYQDPPTIDDAMGFFGRTFIARPWPIHQLTEQLDSMANIELPDGWEEAINDPDLDFNGLVEKLVELERGERA</sequence>
<accession>A0A2L0HA10</accession>
<keyword evidence="1" id="KW-0614">Plasmid</keyword>
<dbReference type="EMBL" id="CP024308">
    <property type="protein sequence ID" value="AUX78315.1"/>
    <property type="molecule type" value="Genomic_DNA"/>
</dbReference>
<evidence type="ECO:0000313" key="1">
    <source>
        <dbReference type="EMBL" id="AUX78315.1"/>
    </source>
</evidence>
<dbReference type="Proteomes" id="UP000239340">
    <property type="component" value="Plasmid pSfreNXT3a"/>
</dbReference>
<protein>
    <submittedName>
        <fullName evidence="1">Uncharacterized protein</fullName>
    </submittedName>
</protein>
<dbReference type="Pfam" id="PF20289">
    <property type="entry name" value="MComp1"/>
    <property type="match status" value="1"/>
</dbReference>
<dbReference type="AlphaFoldDB" id="A0A2L0HA10"/>
<organism evidence="1 2">
    <name type="scientific">Rhizobium fredii</name>
    <name type="common">Sinorhizobium fredii</name>
    <dbReference type="NCBI Taxonomy" id="380"/>
    <lineage>
        <taxon>Bacteria</taxon>
        <taxon>Pseudomonadati</taxon>
        <taxon>Pseudomonadota</taxon>
        <taxon>Alphaproteobacteria</taxon>
        <taxon>Hyphomicrobiales</taxon>
        <taxon>Rhizobiaceae</taxon>
        <taxon>Sinorhizobium/Ensifer group</taxon>
        <taxon>Sinorhizobium</taxon>
    </lineage>
</organism>
<geneLocation type="plasmid" evidence="2">
    <name>psfrenxt3a</name>
</geneLocation>
<evidence type="ECO:0000313" key="2">
    <source>
        <dbReference type="Proteomes" id="UP000239340"/>
    </source>
</evidence>